<reference evidence="2" key="1">
    <citation type="submission" date="2022-01" db="EMBL/GenBank/DDBJ databases">
        <title>Collection of gut derived symbiotic bacterial strains cultured from healthy donors.</title>
        <authorList>
            <person name="Lin H."/>
            <person name="Kohout C."/>
            <person name="Waligurski E."/>
            <person name="Pamer E.G."/>
        </authorList>
    </citation>
    <scope>NUCLEOTIDE SEQUENCE</scope>
    <source>
        <strain evidence="2">DFI.7.46</strain>
    </source>
</reference>
<sequence length="67" mass="7320">MLRIFAWIFTILCAVLLAVGTLIIYVIDTDSSFPFGAGFMVLAAPVFGVIAAVLWAVEITKTNRDQK</sequence>
<evidence type="ECO:0000313" key="3">
    <source>
        <dbReference type="Proteomes" id="UP001200537"/>
    </source>
</evidence>
<comment type="caution">
    <text evidence="2">The sequence shown here is derived from an EMBL/GenBank/DDBJ whole genome shotgun (WGS) entry which is preliminary data.</text>
</comment>
<feature type="transmembrane region" description="Helical" evidence="1">
    <location>
        <begin position="33"/>
        <end position="57"/>
    </location>
</feature>
<feature type="transmembrane region" description="Helical" evidence="1">
    <location>
        <begin position="7"/>
        <end position="27"/>
    </location>
</feature>
<evidence type="ECO:0000256" key="1">
    <source>
        <dbReference type="SAM" id="Phobius"/>
    </source>
</evidence>
<dbReference type="AlphaFoldDB" id="A0AAJ1BCD5"/>
<keyword evidence="1" id="KW-1133">Transmembrane helix</keyword>
<name>A0AAJ1BCD5_9ACTO</name>
<dbReference type="EMBL" id="JAKNHJ010000014">
    <property type="protein sequence ID" value="MCG4618314.1"/>
    <property type="molecule type" value="Genomic_DNA"/>
</dbReference>
<accession>A0AAJ1BCD5</accession>
<dbReference type="Proteomes" id="UP001200537">
    <property type="component" value="Unassembled WGS sequence"/>
</dbReference>
<evidence type="ECO:0000313" key="2">
    <source>
        <dbReference type="EMBL" id="MCG4618314.1"/>
    </source>
</evidence>
<keyword evidence="1" id="KW-0472">Membrane</keyword>
<dbReference type="RefSeq" id="WP_238128244.1">
    <property type="nucleotide sequence ID" value="NZ_JAGZYF010000002.1"/>
</dbReference>
<proteinExistence type="predicted"/>
<organism evidence="2 3">
    <name type="scientific">Varibaculum cambriense</name>
    <dbReference type="NCBI Taxonomy" id="184870"/>
    <lineage>
        <taxon>Bacteria</taxon>
        <taxon>Bacillati</taxon>
        <taxon>Actinomycetota</taxon>
        <taxon>Actinomycetes</taxon>
        <taxon>Actinomycetales</taxon>
        <taxon>Actinomycetaceae</taxon>
        <taxon>Varibaculum</taxon>
    </lineage>
</organism>
<keyword evidence="1" id="KW-0812">Transmembrane</keyword>
<protein>
    <submittedName>
        <fullName evidence="2">Uncharacterized protein</fullName>
    </submittedName>
</protein>
<gene>
    <name evidence="2" type="ORF">L0M99_07390</name>
</gene>